<gene>
    <name evidence="1" type="ORF">S01H1_57766</name>
</gene>
<sequence>SLIYEQIPKSKARQVYLTYVPNKNEIRVA</sequence>
<accession>X0VUV1</accession>
<name>X0VUV1_9ZZZZ</name>
<proteinExistence type="predicted"/>
<organism evidence="1">
    <name type="scientific">marine sediment metagenome</name>
    <dbReference type="NCBI Taxonomy" id="412755"/>
    <lineage>
        <taxon>unclassified sequences</taxon>
        <taxon>metagenomes</taxon>
        <taxon>ecological metagenomes</taxon>
    </lineage>
</organism>
<dbReference type="EMBL" id="BARS01037695">
    <property type="protein sequence ID" value="GAG14912.1"/>
    <property type="molecule type" value="Genomic_DNA"/>
</dbReference>
<evidence type="ECO:0000313" key="1">
    <source>
        <dbReference type="EMBL" id="GAG14912.1"/>
    </source>
</evidence>
<protein>
    <submittedName>
        <fullName evidence="1">Uncharacterized protein</fullName>
    </submittedName>
</protein>
<comment type="caution">
    <text evidence="1">The sequence shown here is derived from an EMBL/GenBank/DDBJ whole genome shotgun (WGS) entry which is preliminary data.</text>
</comment>
<dbReference type="AlphaFoldDB" id="X0VUV1"/>
<feature type="non-terminal residue" evidence="1">
    <location>
        <position position="1"/>
    </location>
</feature>
<reference evidence="1" key="1">
    <citation type="journal article" date="2014" name="Front. Microbiol.">
        <title>High frequency of phylogenetically diverse reductive dehalogenase-homologous genes in deep subseafloor sedimentary metagenomes.</title>
        <authorList>
            <person name="Kawai M."/>
            <person name="Futagami T."/>
            <person name="Toyoda A."/>
            <person name="Takaki Y."/>
            <person name="Nishi S."/>
            <person name="Hori S."/>
            <person name="Arai W."/>
            <person name="Tsubouchi T."/>
            <person name="Morono Y."/>
            <person name="Uchiyama I."/>
            <person name="Ito T."/>
            <person name="Fujiyama A."/>
            <person name="Inagaki F."/>
            <person name="Takami H."/>
        </authorList>
    </citation>
    <scope>NUCLEOTIDE SEQUENCE</scope>
    <source>
        <strain evidence="1">Expedition CK06-06</strain>
    </source>
</reference>